<feature type="binding site" evidence="10">
    <location>
        <position position="234"/>
    </location>
    <ligand>
        <name>substrate</name>
    </ligand>
</feature>
<comment type="cofactor">
    <cofactor evidence="10 11">
        <name>Zn(2+)</name>
        <dbReference type="ChEBI" id="CHEBI:29105"/>
    </cofactor>
    <text evidence="10 11">Binds 2 Zn(2+) ions per subunit.</text>
</comment>
<evidence type="ECO:0000256" key="7">
    <source>
        <dbReference type="ARBA" id="ARBA00022833"/>
    </source>
</evidence>
<dbReference type="GO" id="GO:0008270">
    <property type="term" value="F:zinc ion binding"/>
    <property type="evidence" value="ECO:0007669"/>
    <property type="project" value="UniProtKB-UniRule"/>
</dbReference>
<dbReference type="Pfam" id="PF01979">
    <property type="entry name" value="Amidohydro_1"/>
    <property type="match status" value="1"/>
</dbReference>
<keyword evidence="7 10" id="KW-0862">Zinc</keyword>
<dbReference type="GO" id="GO:0004151">
    <property type="term" value="F:dihydroorotase activity"/>
    <property type="evidence" value="ECO:0007669"/>
    <property type="project" value="UniProtKB-UniRule"/>
</dbReference>
<dbReference type="PROSITE" id="PS00482">
    <property type="entry name" value="DIHYDROOROTASE_1"/>
    <property type="match status" value="1"/>
</dbReference>
<evidence type="ECO:0000256" key="11">
    <source>
        <dbReference type="RuleBase" id="RU003440"/>
    </source>
</evidence>
<feature type="binding site" evidence="10">
    <location>
        <position position="51"/>
    </location>
    <ligand>
        <name>substrate</name>
    </ligand>
</feature>
<keyword evidence="8 10" id="KW-0665">Pyrimidine biosynthesis</keyword>
<feature type="binding site" evidence="10">
    <location>
        <position position="23"/>
    </location>
    <ligand>
        <name>Zn(2+)</name>
        <dbReference type="ChEBI" id="CHEBI:29105"/>
        <label>1</label>
    </ligand>
</feature>
<organism evidence="13 14">
    <name type="scientific">Bordetella bronchiseptica 253</name>
    <dbReference type="NCBI Taxonomy" id="568707"/>
    <lineage>
        <taxon>Bacteria</taxon>
        <taxon>Pseudomonadati</taxon>
        <taxon>Pseudomonadota</taxon>
        <taxon>Betaproteobacteria</taxon>
        <taxon>Burkholderiales</taxon>
        <taxon>Alcaligenaceae</taxon>
        <taxon>Bordetella</taxon>
    </lineage>
</organism>
<dbReference type="KEGG" id="bbh:BN112_4207"/>
<dbReference type="FunFam" id="3.20.20.140:FF:000006">
    <property type="entry name" value="Dihydroorotase"/>
    <property type="match status" value="1"/>
</dbReference>
<evidence type="ECO:0000256" key="9">
    <source>
        <dbReference type="ARBA" id="ARBA00048492"/>
    </source>
</evidence>
<dbReference type="PANTHER" id="PTHR43137:SF1">
    <property type="entry name" value="DIHYDROOROTASE"/>
    <property type="match status" value="1"/>
</dbReference>
<dbReference type="AlphaFoldDB" id="A0A0C6P951"/>
<dbReference type="InterPro" id="IPR032466">
    <property type="entry name" value="Metal_Hydrolase"/>
</dbReference>
<feature type="binding site" evidence="10">
    <location>
        <position position="25"/>
    </location>
    <ligand>
        <name>Zn(2+)</name>
        <dbReference type="ChEBI" id="CHEBI:29105"/>
        <label>1</label>
    </ligand>
</feature>
<evidence type="ECO:0000256" key="8">
    <source>
        <dbReference type="ARBA" id="ARBA00022975"/>
    </source>
</evidence>
<feature type="domain" description="Amidohydrolase-related" evidence="12">
    <location>
        <begin position="21"/>
        <end position="328"/>
    </location>
</feature>
<dbReference type="InterPro" id="IPR004721">
    <property type="entry name" value="DHOdimr"/>
</dbReference>
<feature type="binding site" evidence="10">
    <location>
        <position position="189"/>
    </location>
    <ligand>
        <name>Zn(2+)</name>
        <dbReference type="ChEBI" id="CHEBI:29105"/>
        <label>2</label>
    </ligand>
</feature>
<comment type="function">
    <text evidence="1 10">Catalyzes the reversible cyclization of carbamoyl aspartate to dihydroorotate.</text>
</comment>
<dbReference type="HAMAP" id="MF_00219">
    <property type="entry name" value="PyrC_classII"/>
    <property type="match status" value="1"/>
</dbReference>
<comment type="pathway">
    <text evidence="2 10 11">Pyrimidine metabolism; UMP biosynthesis via de novo pathway; (S)-dihydroorotate from bicarbonate: step 3/3.</text>
</comment>
<feature type="binding site" description="via carbamate group" evidence="10">
    <location>
        <position position="113"/>
    </location>
    <ligand>
        <name>Zn(2+)</name>
        <dbReference type="ChEBI" id="CHEBI:29105"/>
        <label>2</label>
    </ligand>
</feature>
<feature type="active site" evidence="10">
    <location>
        <position position="262"/>
    </location>
</feature>
<evidence type="ECO:0000313" key="13">
    <source>
        <dbReference type="EMBL" id="CCJ56121.1"/>
    </source>
</evidence>
<dbReference type="PROSITE" id="PS00483">
    <property type="entry name" value="DIHYDROOROTASE_2"/>
    <property type="match status" value="1"/>
</dbReference>
<dbReference type="NCBIfam" id="TIGR00856">
    <property type="entry name" value="pyrC_dimer"/>
    <property type="match status" value="1"/>
</dbReference>
<keyword evidence="5 10" id="KW-0479">Metal-binding</keyword>
<sequence length="359" mass="38969">MRPASMSNQHATELTITRPDDWHLHLRDGSALEAVVLDTARQFARAIVMPNLRPPVTTTEQALAYRARIEAALRKAGGDTAAFTPLMTLYLTDNTPAEEIVRAHESGQVAAVKLYPAGATTNSDAGVTDLLGKCGAALAALERCGMPLLVHGEVTDPAIDVFDREAVFIERVMQPLRRAYPGLKVVFEHITTREGAHYVRDAEGPTAATITPQHMLYNRNAIFTGGVRPHWYCLPILKREVHRQALVEAATSGSPRFFLGTDSAPHARGLKEHACGCAGCYTALHAMELYATAFDAVGRLDRLEGFASFHGPDFYGLPRNTGTLTLRREAYEIPAEVAFGDTTLVPLAGGESLGWRALA</sequence>
<evidence type="ECO:0000256" key="6">
    <source>
        <dbReference type="ARBA" id="ARBA00022801"/>
    </source>
</evidence>
<dbReference type="RefSeq" id="WP_003814588.1">
    <property type="nucleotide sequence ID" value="NC_019382.1"/>
</dbReference>
<dbReference type="Proteomes" id="UP000007564">
    <property type="component" value="Chromosome"/>
</dbReference>
<feature type="binding site" description="via carbamate group" evidence="10">
    <location>
        <position position="113"/>
    </location>
    <ligand>
        <name>Zn(2+)</name>
        <dbReference type="ChEBI" id="CHEBI:29105"/>
        <label>1</label>
    </ligand>
</feature>
<comment type="similarity">
    <text evidence="3 10 11">Belongs to the metallo-dependent hydrolases superfamily. DHOase family. Class II DHOase subfamily.</text>
</comment>
<evidence type="ECO:0000259" key="12">
    <source>
        <dbReference type="Pfam" id="PF01979"/>
    </source>
</evidence>
<gene>
    <name evidence="10 13" type="primary">pyrC</name>
    <name evidence="13" type="ORF">BN112_4207</name>
</gene>
<reference evidence="13 14" key="1">
    <citation type="journal article" date="2012" name="BMC Genomics">
        <title>Comparative genomics of the classical Bordetella subspecies: the evolution and exchange of virulence-associated diversity amongst closely related pathogens.</title>
        <authorList>
            <person name="Park J."/>
            <person name="Zhang Y."/>
            <person name="Buboltz A.M."/>
            <person name="Zhang X."/>
            <person name="Schuster S.C."/>
            <person name="Ahuja U."/>
            <person name="Liu M."/>
            <person name="Miller J.F."/>
            <person name="Sebaihia M."/>
            <person name="Bentley S.D."/>
            <person name="Parkhill J."/>
            <person name="Harvill E.T."/>
        </authorList>
    </citation>
    <scope>NUCLEOTIDE SEQUENCE [LARGE SCALE GENOMIC DNA]</scope>
    <source>
        <strain evidence="13 14">253</strain>
    </source>
</reference>
<evidence type="ECO:0000256" key="2">
    <source>
        <dbReference type="ARBA" id="ARBA00004880"/>
    </source>
</evidence>
<dbReference type="GO" id="GO:0006207">
    <property type="term" value="P:'de novo' pyrimidine nucleobase biosynthetic process"/>
    <property type="evidence" value="ECO:0007669"/>
    <property type="project" value="TreeGrafter"/>
</dbReference>
<comment type="catalytic activity">
    <reaction evidence="9 10 11">
        <text>(S)-dihydroorotate + H2O = N-carbamoyl-L-aspartate + H(+)</text>
        <dbReference type="Rhea" id="RHEA:24296"/>
        <dbReference type="ChEBI" id="CHEBI:15377"/>
        <dbReference type="ChEBI" id="CHEBI:15378"/>
        <dbReference type="ChEBI" id="CHEBI:30864"/>
        <dbReference type="ChEBI" id="CHEBI:32814"/>
        <dbReference type="EC" id="3.5.2.3"/>
    </reaction>
</comment>
<dbReference type="CDD" id="cd01294">
    <property type="entry name" value="DHOase"/>
    <property type="match status" value="1"/>
</dbReference>
<comment type="subunit">
    <text evidence="10">Homodimer.</text>
</comment>
<dbReference type="SUPFAM" id="SSF51556">
    <property type="entry name" value="Metallo-dependent hydrolases"/>
    <property type="match status" value="1"/>
</dbReference>
<dbReference type="UniPathway" id="UPA00070">
    <property type="reaction ID" value="UER00117"/>
</dbReference>
<feature type="modified residue" description="N6-carboxylysine" evidence="10">
    <location>
        <position position="113"/>
    </location>
</feature>
<evidence type="ECO:0000256" key="3">
    <source>
        <dbReference type="ARBA" id="ARBA00005631"/>
    </source>
</evidence>
<dbReference type="GeneID" id="93205552"/>
<evidence type="ECO:0000256" key="4">
    <source>
        <dbReference type="ARBA" id="ARBA00012860"/>
    </source>
</evidence>
<protein>
    <recommendedName>
        <fullName evidence="4 10">Dihydroorotase</fullName>
        <shortName evidence="10">DHOase</shortName>
        <ecNumber evidence="4 10">3.5.2.3</ecNumber>
    </recommendedName>
</protein>
<evidence type="ECO:0000256" key="1">
    <source>
        <dbReference type="ARBA" id="ARBA00002368"/>
    </source>
</evidence>
<dbReference type="PANTHER" id="PTHR43137">
    <property type="entry name" value="DIHYDROOROTASE"/>
    <property type="match status" value="1"/>
</dbReference>
<feature type="binding site" evidence="10">
    <location>
        <position position="278"/>
    </location>
    <ligand>
        <name>substrate</name>
    </ligand>
</feature>
<dbReference type="EC" id="3.5.2.3" evidence="4 10"/>
<accession>A0A0C6P951</accession>
<dbReference type="PIRSF" id="PIRSF001237">
    <property type="entry name" value="DHOdimr"/>
    <property type="match status" value="1"/>
</dbReference>
<dbReference type="OrthoDB" id="9808095at2"/>
<feature type="binding site" evidence="10">
    <location>
        <position position="262"/>
    </location>
    <ligand>
        <name>Zn(2+)</name>
        <dbReference type="ChEBI" id="CHEBI:29105"/>
        <label>1</label>
    </ligand>
</feature>
<dbReference type="GO" id="GO:0005829">
    <property type="term" value="C:cytosol"/>
    <property type="evidence" value="ECO:0007669"/>
    <property type="project" value="TreeGrafter"/>
</dbReference>
<evidence type="ECO:0000256" key="5">
    <source>
        <dbReference type="ARBA" id="ARBA00022723"/>
    </source>
</evidence>
<name>A0A0C6P951_BORBO</name>
<dbReference type="EMBL" id="HE965806">
    <property type="protein sequence ID" value="CCJ56121.1"/>
    <property type="molecule type" value="Genomic_DNA"/>
</dbReference>
<dbReference type="InterPro" id="IPR006680">
    <property type="entry name" value="Amidohydro-rel"/>
</dbReference>
<feature type="binding site" evidence="10">
    <location>
        <begin position="25"/>
        <end position="27"/>
    </location>
    <ligand>
        <name>substrate</name>
    </ligand>
</feature>
<evidence type="ECO:0000256" key="10">
    <source>
        <dbReference type="HAMAP-Rule" id="MF_00219"/>
    </source>
</evidence>
<evidence type="ECO:0000313" key="14">
    <source>
        <dbReference type="Proteomes" id="UP000007564"/>
    </source>
</evidence>
<dbReference type="GO" id="GO:0044205">
    <property type="term" value="P:'de novo' UMP biosynthetic process"/>
    <property type="evidence" value="ECO:0007669"/>
    <property type="project" value="UniProtKB-UniRule"/>
</dbReference>
<dbReference type="InterPro" id="IPR002195">
    <property type="entry name" value="Dihydroorotase_CS"/>
</dbReference>
<dbReference type="HOGENOM" id="CLU_041558_1_0_4"/>
<feature type="binding site" evidence="10">
    <location>
        <position position="151"/>
    </location>
    <ligand>
        <name>Zn(2+)</name>
        <dbReference type="ChEBI" id="CHEBI:29105"/>
        <label>2</label>
    </ligand>
</feature>
<dbReference type="Gene3D" id="3.20.20.140">
    <property type="entry name" value="Metal-dependent hydrolases"/>
    <property type="match status" value="1"/>
</dbReference>
<proteinExistence type="inferred from homology"/>
<feature type="binding site" evidence="10">
    <location>
        <position position="151"/>
    </location>
    <ligand>
        <name>substrate</name>
    </ligand>
</feature>
<keyword evidence="6 10" id="KW-0378">Hydrolase</keyword>
<feature type="binding site" evidence="10">
    <location>
        <position position="266"/>
    </location>
    <ligand>
        <name>substrate</name>
    </ligand>
</feature>